<accession>A0ABV4SM83</accession>
<protein>
    <recommendedName>
        <fullName evidence="3">WYL domain-containing protein</fullName>
    </recommendedName>
</protein>
<sequence length="82" mass="8602">MSIWSSVPGPDILALNGADDAANYHAEGEATINVDVATNGLHDHIRLALFFGCPEVDALLSPAAARMLRDRLSAVLGDESNA</sequence>
<reference evidence="1 2" key="1">
    <citation type="submission" date="2024-08" db="EMBL/GenBank/DDBJ databases">
        <title>Genome sequence of Streptomyces aureus CACIA-1.46HGO.</title>
        <authorList>
            <person name="Evangelista-Martinez Z."/>
        </authorList>
    </citation>
    <scope>NUCLEOTIDE SEQUENCE [LARGE SCALE GENOMIC DNA]</scope>
    <source>
        <strain evidence="1 2">CACIA-1.46HGO</strain>
    </source>
</reference>
<keyword evidence="2" id="KW-1185">Reference proteome</keyword>
<evidence type="ECO:0000313" key="1">
    <source>
        <dbReference type="EMBL" id="MFA3839572.1"/>
    </source>
</evidence>
<evidence type="ECO:0008006" key="3">
    <source>
        <dbReference type="Google" id="ProtNLM"/>
    </source>
</evidence>
<name>A0ABV4SM83_9ACTN</name>
<dbReference type="RefSeq" id="WP_372564355.1">
    <property type="nucleotide sequence ID" value="NZ_JBGOSP010000013.1"/>
</dbReference>
<comment type="caution">
    <text evidence="1">The sequence shown here is derived from an EMBL/GenBank/DDBJ whole genome shotgun (WGS) entry which is preliminary data.</text>
</comment>
<dbReference type="Proteomes" id="UP001571476">
    <property type="component" value="Unassembled WGS sequence"/>
</dbReference>
<organism evidence="1 2">
    <name type="scientific">Streptomyces aureus</name>
    <dbReference type="NCBI Taxonomy" id="193461"/>
    <lineage>
        <taxon>Bacteria</taxon>
        <taxon>Bacillati</taxon>
        <taxon>Actinomycetota</taxon>
        <taxon>Actinomycetes</taxon>
        <taxon>Kitasatosporales</taxon>
        <taxon>Streptomycetaceae</taxon>
        <taxon>Streptomyces</taxon>
    </lineage>
</organism>
<proteinExistence type="predicted"/>
<gene>
    <name evidence="1" type="ORF">ACEG43_25935</name>
</gene>
<dbReference type="EMBL" id="JBGOSP010000013">
    <property type="protein sequence ID" value="MFA3839572.1"/>
    <property type="molecule type" value="Genomic_DNA"/>
</dbReference>
<evidence type="ECO:0000313" key="2">
    <source>
        <dbReference type="Proteomes" id="UP001571476"/>
    </source>
</evidence>